<sequence>MSSSPQVILISSDEIKFPVDQQIAEKSILIKNMINDLNPDGLQEDFEVPISNVKSTVLSKVLEWCEHYRDTNFQDDDDEDDDIKKAIPVEEWDKKFLTFDNDDELLFDIITAANFLNIKPLLETGCKMVADLIMKKSPEELRRTFRDVEFPSPENETRRENEWAEDR</sequence>
<evidence type="ECO:0000256" key="1">
    <source>
        <dbReference type="ARBA" id="ARBA00009993"/>
    </source>
</evidence>
<dbReference type="Pfam" id="PF01466">
    <property type="entry name" value="Skp1"/>
    <property type="match status" value="1"/>
</dbReference>
<comment type="caution">
    <text evidence="7">The sequence shown here is derived from an EMBL/GenBank/DDBJ whole genome shotgun (WGS) entry which is preliminary data.</text>
</comment>
<dbReference type="Pfam" id="PF03931">
    <property type="entry name" value="Skp1_POZ"/>
    <property type="match status" value="1"/>
</dbReference>
<protein>
    <recommendedName>
        <fullName evidence="3">E3 ubiquitin ligase complex SCF subunit</fullName>
    </recommendedName>
</protein>
<dbReference type="SMART" id="SM00512">
    <property type="entry name" value="Skp1"/>
    <property type="match status" value="1"/>
</dbReference>
<dbReference type="CDD" id="cd18322">
    <property type="entry name" value="BTB_POZ_SKP1"/>
    <property type="match status" value="1"/>
</dbReference>
<evidence type="ECO:0000256" key="4">
    <source>
        <dbReference type="SAM" id="MobiDB-lite"/>
    </source>
</evidence>
<dbReference type="InterPro" id="IPR016073">
    <property type="entry name" value="Skp1_comp_POZ"/>
</dbReference>
<evidence type="ECO:0000313" key="7">
    <source>
        <dbReference type="EMBL" id="KAG7662328.1"/>
    </source>
</evidence>
<dbReference type="EMBL" id="JAGSYN010000180">
    <property type="protein sequence ID" value="KAG7662328.1"/>
    <property type="molecule type" value="Genomic_DNA"/>
</dbReference>
<dbReference type="FunFam" id="3.30.710.10:FF:000026">
    <property type="entry name" value="E3 ubiquitin ligase complex SCF subunit"/>
    <property type="match status" value="1"/>
</dbReference>
<keyword evidence="8" id="KW-1185">Reference proteome</keyword>
<dbReference type="PANTHER" id="PTHR11165">
    <property type="entry name" value="SKP1"/>
    <property type="match status" value="1"/>
</dbReference>
<reference evidence="7 8" key="1">
    <citation type="journal article" date="2021" name="DNA Res.">
        <title>Genome analysis of Candida subhashii reveals its hybrid nature and dual mitochondrial genome conformations.</title>
        <authorList>
            <person name="Mixao V."/>
            <person name="Hegedusova E."/>
            <person name="Saus E."/>
            <person name="Pryszcz L.P."/>
            <person name="Cillingova A."/>
            <person name="Nosek J."/>
            <person name="Gabaldon T."/>
        </authorList>
    </citation>
    <scope>NUCLEOTIDE SEQUENCE [LARGE SCALE GENOMIC DNA]</scope>
    <source>
        <strain evidence="7 8">CBS 10753</strain>
    </source>
</reference>
<gene>
    <name evidence="7" type="ORF">J8A68_004099</name>
</gene>
<feature type="domain" description="SKP1 component POZ" evidence="6">
    <location>
        <begin position="6"/>
        <end position="70"/>
    </location>
</feature>
<comment type="function">
    <text evidence="3">Essential component of the SCF (SKP1-CUL1-F-box protein) E3 ubiquitin ligase complexes, which mediate the ubiquitination and subsequent proteasomal degradation of target proteins.</text>
</comment>
<comment type="similarity">
    <text evidence="1 3">Belongs to the SKP1 family.</text>
</comment>
<proteinExistence type="inferred from homology"/>
<dbReference type="InterPro" id="IPR001232">
    <property type="entry name" value="SKP1-like"/>
</dbReference>
<evidence type="ECO:0000256" key="3">
    <source>
        <dbReference type="PIRNR" id="PIRNR028729"/>
    </source>
</evidence>
<feature type="region of interest" description="Disordered" evidence="4">
    <location>
        <begin position="145"/>
        <end position="167"/>
    </location>
</feature>
<dbReference type="GeneID" id="73470899"/>
<evidence type="ECO:0000259" key="5">
    <source>
        <dbReference type="Pfam" id="PF01466"/>
    </source>
</evidence>
<organism evidence="7 8">
    <name type="scientific">[Candida] subhashii</name>
    <dbReference type="NCBI Taxonomy" id="561895"/>
    <lineage>
        <taxon>Eukaryota</taxon>
        <taxon>Fungi</taxon>
        <taxon>Dikarya</taxon>
        <taxon>Ascomycota</taxon>
        <taxon>Saccharomycotina</taxon>
        <taxon>Pichiomycetes</taxon>
        <taxon>Debaryomycetaceae</taxon>
        <taxon>Spathaspora</taxon>
    </lineage>
</organism>
<dbReference type="RefSeq" id="XP_049262561.1">
    <property type="nucleotide sequence ID" value="XM_049408023.1"/>
</dbReference>
<accession>A0A8J5UG72</accession>
<keyword evidence="2 3" id="KW-0833">Ubl conjugation pathway</keyword>
<feature type="domain" description="SKP1 component dimerisation" evidence="5">
    <location>
        <begin position="119"/>
        <end position="164"/>
    </location>
</feature>
<dbReference type="InterPro" id="IPR016897">
    <property type="entry name" value="SKP1"/>
</dbReference>
<name>A0A8J5UG72_9ASCO</name>
<dbReference type="Proteomes" id="UP000694255">
    <property type="component" value="Unassembled WGS sequence"/>
</dbReference>
<dbReference type="OrthoDB" id="2342932at2759"/>
<dbReference type="AlphaFoldDB" id="A0A8J5UG72"/>
<evidence type="ECO:0000259" key="6">
    <source>
        <dbReference type="Pfam" id="PF03931"/>
    </source>
</evidence>
<comment type="pathway">
    <text evidence="3">Protein modification; protein ubiquitination.</text>
</comment>
<dbReference type="GO" id="GO:0006511">
    <property type="term" value="P:ubiquitin-dependent protein catabolic process"/>
    <property type="evidence" value="ECO:0007669"/>
    <property type="project" value="InterPro"/>
</dbReference>
<comment type="subunit">
    <text evidence="3">Component of the SCF (SKP1-CUL1-F-box protein) E3 ubiquitin ligase complexes.</text>
</comment>
<dbReference type="InterPro" id="IPR016072">
    <property type="entry name" value="Skp1_comp_dimer"/>
</dbReference>
<evidence type="ECO:0000256" key="2">
    <source>
        <dbReference type="ARBA" id="ARBA00022786"/>
    </source>
</evidence>
<dbReference type="PIRSF" id="PIRSF028729">
    <property type="entry name" value="E3_ubiquit_lig_SCF_Skp"/>
    <property type="match status" value="1"/>
</dbReference>
<evidence type="ECO:0000313" key="8">
    <source>
        <dbReference type="Proteomes" id="UP000694255"/>
    </source>
</evidence>